<feature type="region of interest" description="Disordered" evidence="3">
    <location>
        <begin position="29"/>
        <end position="49"/>
    </location>
</feature>
<evidence type="ECO:0000256" key="2">
    <source>
        <dbReference type="ARBA" id="ARBA00022525"/>
    </source>
</evidence>
<keyword evidence="2" id="KW-0964">Secreted</keyword>
<accession>A0A090X9A7</accession>
<comment type="subcellular location">
    <subcellularLocation>
        <location evidence="1">Secreted</location>
    </subcellularLocation>
</comment>
<feature type="region of interest" description="Disordered" evidence="3">
    <location>
        <begin position="76"/>
        <end position="126"/>
    </location>
</feature>
<reference evidence="5" key="1">
    <citation type="journal article" date="2015" name="PLoS Negl. Trop. Dis.">
        <title>Deep Sequencing Analysis of the Ixodes ricinus Haemocytome.</title>
        <authorList>
            <person name="Kotsyfakis M."/>
            <person name="Kopacek P."/>
            <person name="Franta Z."/>
            <person name="Pedra J.H."/>
            <person name="Ribeiro J.M."/>
        </authorList>
    </citation>
    <scope>NUCLEOTIDE SEQUENCE</scope>
</reference>
<evidence type="ECO:0000313" key="5">
    <source>
        <dbReference type="EMBL" id="JAC92469.1"/>
    </source>
</evidence>
<protein>
    <submittedName>
        <fullName evidence="5">Putative secreted protein</fullName>
    </submittedName>
</protein>
<evidence type="ECO:0000256" key="4">
    <source>
        <dbReference type="SAM" id="SignalP"/>
    </source>
</evidence>
<keyword evidence="4" id="KW-0732">Signal</keyword>
<feature type="chain" id="PRO_5001866626" evidence="4">
    <location>
        <begin position="19"/>
        <end position="126"/>
    </location>
</feature>
<sequence>MGLCVLYCLQCLWPSPEALQPTIAETELDPHRKNDREGCDFLQTGNEGTPSIRPIFLHRRCRMLLQKMAIKGLCQKRRNANLTTDTRVPSNHDGDTPVTTKKAEAKRRKKPKESLRKSKGQSQTKD</sequence>
<feature type="compositionally biased region" description="Polar residues" evidence="3">
    <location>
        <begin position="80"/>
        <end position="89"/>
    </location>
</feature>
<name>A0A090X9A7_IXORI</name>
<dbReference type="GO" id="GO:0005576">
    <property type="term" value="C:extracellular region"/>
    <property type="evidence" value="ECO:0007669"/>
    <property type="project" value="UniProtKB-SubCell"/>
</dbReference>
<dbReference type="EMBL" id="GBIH01002241">
    <property type="protein sequence ID" value="JAC92469.1"/>
    <property type="molecule type" value="mRNA"/>
</dbReference>
<dbReference type="AlphaFoldDB" id="A0A090X9A7"/>
<evidence type="ECO:0000256" key="1">
    <source>
        <dbReference type="ARBA" id="ARBA00004613"/>
    </source>
</evidence>
<evidence type="ECO:0000256" key="3">
    <source>
        <dbReference type="SAM" id="MobiDB-lite"/>
    </source>
</evidence>
<feature type="signal peptide" evidence="4">
    <location>
        <begin position="1"/>
        <end position="18"/>
    </location>
</feature>
<dbReference type="InterPro" id="IPR011694">
    <property type="entry name" value="Ixonnexin-like"/>
</dbReference>
<proteinExistence type="evidence at transcript level"/>
<organism evidence="5">
    <name type="scientific">Ixodes ricinus</name>
    <name type="common">Common tick</name>
    <name type="synonym">Acarus ricinus</name>
    <dbReference type="NCBI Taxonomy" id="34613"/>
    <lineage>
        <taxon>Eukaryota</taxon>
        <taxon>Metazoa</taxon>
        <taxon>Ecdysozoa</taxon>
        <taxon>Arthropoda</taxon>
        <taxon>Chelicerata</taxon>
        <taxon>Arachnida</taxon>
        <taxon>Acari</taxon>
        <taxon>Parasitiformes</taxon>
        <taxon>Ixodida</taxon>
        <taxon>Ixodoidea</taxon>
        <taxon>Ixodidae</taxon>
        <taxon>Ixodinae</taxon>
        <taxon>Ixodes</taxon>
    </lineage>
</organism>
<feature type="compositionally biased region" description="Basic and acidic residues" evidence="3">
    <location>
        <begin position="29"/>
        <end position="39"/>
    </location>
</feature>
<dbReference type="Pfam" id="PF07771">
    <property type="entry name" value="TSGP1"/>
    <property type="match status" value="1"/>
</dbReference>